<dbReference type="GO" id="GO:0030515">
    <property type="term" value="F:snoRNA binding"/>
    <property type="evidence" value="ECO:0007669"/>
    <property type="project" value="TreeGrafter"/>
</dbReference>
<reference evidence="20 21" key="1">
    <citation type="submission" date="2019-07" db="EMBL/GenBank/DDBJ databases">
        <title>Annotation for the trematode Paragonimus westermani.</title>
        <authorList>
            <person name="Choi Y.-J."/>
        </authorList>
    </citation>
    <scope>NUCLEOTIDE SEQUENCE [LARGE SCALE GENOMIC DNA]</scope>
    <source>
        <strain evidence="20">180907_Pwestermani</strain>
    </source>
</reference>
<evidence type="ECO:0000256" key="18">
    <source>
        <dbReference type="SAM" id="Phobius"/>
    </source>
</evidence>
<evidence type="ECO:0000256" key="16">
    <source>
        <dbReference type="ARBA" id="ARBA00047875"/>
    </source>
</evidence>
<dbReference type="EC" id="3.6.1.64" evidence="9"/>
<dbReference type="InterPro" id="IPR054754">
    <property type="entry name" value="NudT16"/>
</dbReference>
<evidence type="ECO:0000256" key="9">
    <source>
        <dbReference type="ARBA" id="ARBA00038899"/>
    </source>
</evidence>
<comment type="catalytic activity">
    <reaction evidence="15">
        <text>a 5'-end (N(7)-methyl 5'-triphosphoguanosine)-ribonucleoside in mRNA + H2O = N(7)-methyl-GDP + a 5'-end phospho-ribonucleoside in mRNA + 2 H(+)</text>
        <dbReference type="Rhea" id="RHEA:67484"/>
        <dbReference type="Rhea" id="RHEA-COMP:15692"/>
        <dbReference type="Rhea" id="RHEA-COMP:17167"/>
        <dbReference type="ChEBI" id="CHEBI:15377"/>
        <dbReference type="ChEBI" id="CHEBI:15378"/>
        <dbReference type="ChEBI" id="CHEBI:63714"/>
        <dbReference type="ChEBI" id="CHEBI:138282"/>
        <dbReference type="ChEBI" id="CHEBI:156461"/>
        <dbReference type="EC" id="3.6.1.62"/>
    </reaction>
    <physiologicalReaction direction="left-to-right" evidence="15">
        <dbReference type="Rhea" id="RHEA:67485"/>
    </physiologicalReaction>
</comment>
<dbReference type="InterPro" id="IPR015797">
    <property type="entry name" value="NUDIX_hydrolase-like_dom_sf"/>
</dbReference>
<keyword evidence="21" id="KW-1185">Reference proteome</keyword>
<dbReference type="GO" id="GO:0006402">
    <property type="term" value="P:mRNA catabolic process"/>
    <property type="evidence" value="ECO:0007669"/>
    <property type="project" value="TreeGrafter"/>
</dbReference>
<comment type="similarity">
    <text evidence="8">Belongs to the Nudix hydrolase family. NUDT16 subfamily.</text>
</comment>
<comment type="catalytic activity">
    <reaction evidence="17">
        <text>dIDP + H2O = dIMP + phosphate + H(+)</text>
        <dbReference type="Rhea" id="RHEA:35211"/>
        <dbReference type="ChEBI" id="CHEBI:15377"/>
        <dbReference type="ChEBI" id="CHEBI:15378"/>
        <dbReference type="ChEBI" id="CHEBI:43474"/>
        <dbReference type="ChEBI" id="CHEBI:61194"/>
        <dbReference type="ChEBI" id="CHEBI:62286"/>
        <dbReference type="EC" id="3.6.1.64"/>
    </reaction>
    <physiologicalReaction direction="left-to-right" evidence="17">
        <dbReference type="Rhea" id="RHEA:35212"/>
    </physiologicalReaction>
</comment>
<comment type="catalytic activity">
    <reaction evidence="16">
        <text>IDP + H2O = IMP + phosphate + H(+)</text>
        <dbReference type="Rhea" id="RHEA:35207"/>
        <dbReference type="ChEBI" id="CHEBI:15377"/>
        <dbReference type="ChEBI" id="CHEBI:15378"/>
        <dbReference type="ChEBI" id="CHEBI:43474"/>
        <dbReference type="ChEBI" id="CHEBI:58053"/>
        <dbReference type="ChEBI" id="CHEBI:58280"/>
        <dbReference type="EC" id="3.6.1.64"/>
    </reaction>
    <physiologicalReaction direction="left-to-right" evidence="16">
        <dbReference type="Rhea" id="RHEA:35208"/>
    </physiologicalReaction>
</comment>
<evidence type="ECO:0000256" key="5">
    <source>
        <dbReference type="ARBA" id="ARBA00022884"/>
    </source>
</evidence>
<dbReference type="GO" id="GO:1990003">
    <property type="term" value="F:IDP phosphatase activity"/>
    <property type="evidence" value="ECO:0007669"/>
    <property type="project" value="UniProtKB-EC"/>
</dbReference>
<dbReference type="GO" id="GO:0016077">
    <property type="term" value="P:sno(s)RNA catabolic process"/>
    <property type="evidence" value="ECO:0007669"/>
    <property type="project" value="TreeGrafter"/>
</dbReference>
<evidence type="ECO:0000256" key="4">
    <source>
        <dbReference type="ARBA" id="ARBA00022801"/>
    </source>
</evidence>
<sequence>MIICHRVYISLYTRRSLSMHRLSSGKIITLLCAIILIPGGLYYLYLPYFDQLCKNVCAQLIQYTKDGKLNIGLTYKSFKLANPAHMNISDKLTYLQDKDTGFQVSCKYHAVQAAFFTSEKPHRRLFGKYPLTGNLMLQMRHDSLIGLPGGGGKVGETLMQALSREIHEELGRVLRSQMKYELSYWNPDFQYCGHLFSQEMSFEELRQLMMDATASEDTGFENMGYFFLPILNEVDDDPGYDGFPTFIAQAISPKSPPTVVGNTLQQLIYVLTESTTPPILSTAHLQLGITKACQLIEKSSCGSTSKLLGATLSNFYQ</sequence>
<evidence type="ECO:0000313" key="21">
    <source>
        <dbReference type="Proteomes" id="UP000699462"/>
    </source>
</evidence>
<evidence type="ECO:0000256" key="11">
    <source>
        <dbReference type="ARBA" id="ARBA00041450"/>
    </source>
</evidence>
<keyword evidence="4" id="KW-0378">Hydrolase</keyword>
<evidence type="ECO:0000259" key="19">
    <source>
        <dbReference type="PROSITE" id="PS51462"/>
    </source>
</evidence>
<dbReference type="SUPFAM" id="SSF55811">
    <property type="entry name" value="Nudix"/>
    <property type="match status" value="1"/>
</dbReference>
<evidence type="ECO:0000256" key="12">
    <source>
        <dbReference type="ARBA" id="ARBA00041656"/>
    </source>
</evidence>
<dbReference type="EMBL" id="JTDF01011197">
    <property type="protein sequence ID" value="KAF8563638.1"/>
    <property type="molecule type" value="Genomic_DNA"/>
</dbReference>
<evidence type="ECO:0000256" key="6">
    <source>
        <dbReference type="ARBA" id="ARBA00023080"/>
    </source>
</evidence>
<evidence type="ECO:0000256" key="7">
    <source>
        <dbReference type="ARBA" id="ARBA00023242"/>
    </source>
</evidence>
<evidence type="ECO:0000256" key="15">
    <source>
        <dbReference type="ARBA" id="ARBA00047661"/>
    </source>
</evidence>
<evidence type="ECO:0000256" key="1">
    <source>
        <dbReference type="ARBA" id="ARBA00001941"/>
    </source>
</evidence>
<evidence type="ECO:0000256" key="17">
    <source>
        <dbReference type="ARBA" id="ARBA00048945"/>
    </source>
</evidence>
<comment type="caution">
    <text evidence="20">The sequence shown here is derived from an EMBL/GenBank/DDBJ whole genome shotgun (WGS) entry which is preliminary data.</text>
</comment>
<dbReference type="InterPro" id="IPR000086">
    <property type="entry name" value="NUDIX_hydrolase_dom"/>
</dbReference>
<dbReference type="Proteomes" id="UP000699462">
    <property type="component" value="Unassembled WGS sequence"/>
</dbReference>
<proteinExistence type="inferred from homology"/>
<keyword evidence="7" id="KW-0539">Nucleus</keyword>
<feature type="transmembrane region" description="Helical" evidence="18">
    <location>
        <begin position="27"/>
        <end position="45"/>
    </location>
</feature>
<evidence type="ECO:0000313" key="20">
    <source>
        <dbReference type="EMBL" id="KAF8563638.1"/>
    </source>
</evidence>
<keyword evidence="5" id="KW-0694">RNA-binding</keyword>
<evidence type="ECO:0000256" key="13">
    <source>
        <dbReference type="ARBA" id="ARBA00042015"/>
    </source>
</evidence>
<dbReference type="GO" id="GO:0005654">
    <property type="term" value="C:nucleoplasm"/>
    <property type="evidence" value="ECO:0007669"/>
    <property type="project" value="UniProtKB-SubCell"/>
</dbReference>
<protein>
    <recommendedName>
        <fullName evidence="10">U8 snoRNA-decapping enzyme</fullName>
        <ecNumber evidence="9">3.6.1.64</ecNumber>
    </recommendedName>
    <alternativeName>
        <fullName evidence="13">IDP phosphatase</fullName>
    </alternativeName>
    <alternativeName>
        <fullName evidence="11">Inosine diphosphate phosphatase</fullName>
    </alternativeName>
    <alternativeName>
        <fullName evidence="12">Nucleoside diphosphate-linked moiety X motif 16</fullName>
    </alternativeName>
    <alternativeName>
        <fullName evidence="14">m7GpppN-mRNA hydrolase</fullName>
    </alternativeName>
</protein>
<comment type="subcellular location">
    <subcellularLocation>
        <location evidence="2">Nucleus</location>
        <location evidence="2">Nucleolus</location>
    </subcellularLocation>
    <subcellularLocation>
        <location evidence="3">Nucleus</location>
        <location evidence="3">Nucleoplasm</location>
    </subcellularLocation>
</comment>
<comment type="cofactor">
    <cofactor evidence="1">
        <name>Co(2+)</name>
        <dbReference type="ChEBI" id="CHEBI:48828"/>
    </cofactor>
</comment>
<evidence type="ECO:0000256" key="14">
    <source>
        <dbReference type="ARBA" id="ARBA00043162"/>
    </source>
</evidence>
<keyword evidence="18" id="KW-1133">Transmembrane helix</keyword>
<gene>
    <name evidence="20" type="ORF">P879_07288</name>
</gene>
<evidence type="ECO:0000256" key="2">
    <source>
        <dbReference type="ARBA" id="ARBA00004604"/>
    </source>
</evidence>
<accession>A0A8T0DA18</accession>
<dbReference type="AlphaFoldDB" id="A0A8T0DA18"/>
<feature type="domain" description="Nudix hydrolase" evidence="19">
    <location>
        <begin position="107"/>
        <end position="250"/>
    </location>
</feature>
<keyword evidence="18" id="KW-0472">Membrane</keyword>
<keyword evidence="6" id="KW-0546">Nucleotide metabolism</keyword>
<dbReference type="PANTHER" id="PTHR31699:SF1">
    <property type="entry name" value="U8 SNORNA-DECAPPING ENZYME"/>
    <property type="match status" value="1"/>
</dbReference>
<dbReference type="GO" id="GO:0005730">
    <property type="term" value="C:nucleolus"/>
    <property type="evidence" value="ECO:0007669"/>
    <property type="project" value="UniProtKB-SubCell"/>
</dbReference>
<dbReference type="PROSITE" id="PS00893">
    <property type="entry name" value="NUDIX_BOX"/>
    <property type="match status" value="1"/>
</dbReference>
<organism evidence="20 21">
    <name type="scientific">Paragonimus westermani</name>
    <dbReference type="NCBI Taxonomy" id="34504"/>
    <lineage>
        <taxon>Eukaryota</taxon>
        <taxon>Metazoa</taxon>
        <taxon>Spiralia</taxon>
        <taxon>Lophotrochozoa</taxon>
        <taxon>Platyhelminthes</taxon>
        <taxon>Trematoda</taxon>
        <taxon>Digenea</taxon>
        <taxon>Plagiorchiida</taxon>
        <taxon>Troglotremata</taxon>
        <taxon>Troglotrematidae</taxon>
        <taxon>Paragonimus</taxon>
    </lineage>
</organism>
<dbReference type="GO" id="GO:0140933">
    <property type="term" value="F:5'-(N(7)-methylguanosine 5'-triphospho)-[mRNA] hydrolase activity"/>
    <property type="evidence" value="ECO:0007669"/>
    <property type="project" value="UniProtKB-EC"/>
</dbReference>
<dbReference type="OrthoDB" id="5950381at2759"/>
<dbReference type="PANTHER" id="PTHR31699">
    <property type="entry name" value="NUDIX T16 FAMILY MEMBER"/>
    <property type="match status" value="1"/>
</dbReference>
<dbReference type="Pfam" id="PF22327">
    <property type="entry name" value="Nudt16-like"/>
    <property type="match status" value="1"/>
</dbReference>
<dbReference type="GO" id="GO:1990174">
    <property type="term" value="F:phosphodiesterase decapping endonuclease activity"/>
    <property type="evidence" value="ECO:0007669"/>
    <property type="project" value="TreeGrafter"/>
</dbReference>
<keyword evidence="18" id="KW-0812">Transmembrane</keyword>
<evidence type="ECO:0000256" key="8">
    <source>
        <dbReference type="ARBA" id="ARBA00038173"/>
    </source>
</evidence>
<dbReference type="PROSITE" id="PS51462">
    <property type="entry name" value="NUDIX"/>
    <property type="match status" value="1"/>
</dbReference>
<evidence type="ECO:0000256" key="10">
    <source>
        <dbReference type="ARBA" id="ARBA00039871"/>
    </source>
</evidence>
<dbReference type="InterPro" id="IPR020084">
    <property type="entry name" value="NUDIX_hydrolase_CS"/>
</dbReference>
<evidence type="ECO:0000256" key="3">
    <source>
        <dbReference type="ARBA" id="ARBA00004642"/>
    </source>
</evidence>
<dbReference type="GO" id="GO:0009117">
    <property type="term" value="P:nucleotide metabolic process"/>
    <property type="evidence" value="ECO:0007669"/>
    <property type="project" value="UniProtKB-KW"/>
</dbReference>
<name>A0A8T0DA18_9TREM</name>
<dbReference type="Gene3D" id="3.90.79.10">
    <property type="entry name" value="Nucleoside Triphosphate Pyrophosphohydrolase"/>
    <property type="match status" value="1"/>
</dbReference>